<reference evidence="9 10" key="1">
    <citation type="journal article" date="2016" name="Nat. Commun.">
        <title>Thousands of microbial genomes shed light on interconnected biogeochemical processes in an aquifer system.</title>
        <authorList>
            <person name="Anantharaman K."/>
            <person name="Brown C.T."/>
            <person name="Hug L.A."/>
            <person name="Sharon I."/>
            <person name="Castelle C.J."/>
            <person name="Probst A.J."/>
            <person name="Thomas B.C."/>
            <person name="Singh A."/>
            <person name="Wilkins M.J."/>
            <person name="Karaoz U."/>
            <person name="Brodie E.L."/>
            <person name="Williams K.H."/>
            <person name="Hubbard S.S."/>
            <person name="Banfield J.F."/>
        </authorList>
    </citation>
    <scope>NUCLEOTIDE SEQUENCE [LARGE SCALE GENOMIC DNA]</scope>
</reference>
<keyword evidence="4 6" id="KW-0238">DNA-binding</keyword>
<evidence type="ECO:0000256" key="4">
    <source>
        <dbReference type="ARBA" id="ARBA00023125"/>
    </source>
</evidence>
<evidence type="ECO:0000313" key="10">
    <source>
        <dbReference type="Proteomes" id="UP000178336"/>
    </source>
</evidence>
<keyword evidence="2 6" id="KW-0963">Cytoplasm</keyword>
<dbReference type="NCBIfam" id="TIGR01033">
    <property type="entry name" value="YebC/PmpR family DNA-binding transcriptional regulator"/>
    <property type="match status" value="1"/>
</dbReference>
<organism evidence="9 10">
    <name type="scientific">Candidatus Curtissbacteria bacterium RIFCSPLOWO2_01_FULL_37_9</name>
    <dbReference type="NCBI Taxonomy" id="1797724"/>
    <lineage>
        <taxon>Bacteria</taxon>
        <taxon>Candidatus Curtissiibacteriota</taxon>
    </lineage>
</organism>
<name>A0A1F5GS25_9BACT</name>
<dbReference type="InterPro" id="IPR002876">
    <property type="entry name" value="Transcrip_reg_TACO1-like"/>
</dbReference>
<feature type="domain" description="TACO1/YebC-like N-terminal" evidence="8">
    <location>
        <begin position="5"/>
        <end position="76"/>
    </location>
</feature>
<dbReference type="STRING" id="1797724.A3A48_02320"/>
<dbReference type="InterPro" id="IPR049083">
    <property type="entry name" value="TACO1_YebC_N"/>
</dbReference>
<dbReference type="Gene3D" id="3.30.70.980">
    <property type="match status" value="2"/>
</dbReference>
<dbReference type="Pfam" id="PF20772">
    <property type="entry name" value="TACO1_YebC_N"/>
    <property type="match status" value="1"/>
</dbReference>
<evidence type="ECO:0000256" key="5">
    <source>
        <dbReference type="ARBA" id="ARBA00023163"/>
    </source>
</evidence>
<proteinExistence type="inferred from homology"/>
<accession>A0A1F5GS25</accession>
<dbReference type="HAMAP" id="MF_00693">
    <property type="entry name" value="Transcrip_reg_TACO1"/>
    <property type="match status" value="1"/>
</dbReference>
<dbReference type="NCBIfam" id="NF001030">
    <property type="entry name" value="PRK00110.1"/>
    <property type="match status" value="1"/>
</dbReference>
<evidence type="ECO:0000259" key="7">
    <source>
        <dbReference type="Pfam" id="PF01709"/>
    </source>
</evidence>
<dbReference type="GO" id="GO:0006355">
    <property type="term" value="P:regulation of DNA-templated transcription"/>
    <property type="evidence" value="ECO:0007669"/>
    <property type="project" value="UniProtKB-UniRule"/>
</dbReference>
<dbReference type="PANTHER" id="PTHR12532:SF6">
    <property type="entry name" value="TRANSCRIPTIONAL REGULATORY PROTEIN YEBC-RELATED"/>
    <property type="match status" value="1"/>
</dbReference>
<dbReference type="InterPro" id="IPR029072">
    <property type="entry name" value="YebC-like"/>
</dbReference>
<dbReference type="GO" id="GO:0003677">
    <property type="term" value="F:DNA binding"/>
    <property type="evidence" value="ECO:0007669"/>
    <property type="project" value="UniProtKB-UniRule"/>
</dbReference>
<protein>
    <recommendedName>
        <fullName evidence="6">Probable transcriptional regulatory protein A3A48_02320</fullName>
    </recommendedName>
</protein>
<dbReference type="Pfam" id="PF01709">
    <property type="entry name" value="Transcrip_reg"/>
    <property type="match status" value="1"/>
</dbReference>
<dbReference type="NCBIfam" id="NF009044">
    <property type="entry name" value="PRK12378.1"/>
    <property type="match status" value="1"/>
</dbReference>
<dbReference type="InterPro" id="IPR048300">
    <property type="entry name" value="TACO1_YebC-like_2nd/3rd_dom"/>
</dbReference>
<dbReference type="InterPro" id="IPR017856">
    <property type="entry name" value="Integrase-like_N"/>
</dbReference>
<comment type="similarity">
    <text evidence="1 6">Belongs to the TACO1 family.</text>
</comment>
<evidence type="ECO:0000256" key="3">
    <source>
        <dbReference type="ARBA" id="ARBA00023015"/>
    </source>
</evidence>
<keyword evidence="3 6" id="KW-0805">Transcription regulation</keyword>
<dbReference type="FunFam" id="1.10.10.200:FF:000002">
    <property type="entry name" value="Probable transcriptional regulatory protein CLM62_37755"/>
    <property type="match status" value="1"/>
</dbReference>
<evidence type="ECO:0000256" key="1">
    <source>
        <dbReference type="ARBA" id="ARBA00008724"/>
    </source>
</evidence>
<evidence type="ECO:0000256" key="2">
    <source>
        <dbReference type="ARBA" id="ARBA00022490"/>
    </source>
</evidence>
<dbReference type="Gene3D" id="1.10.10.200">
    <property type="match status" value="1"/>
</dbReference>
<feature type="domain" description="TACO1/YebC-like second and third" evidence="7">
    <location>
        <begin position="86"/>
        <end position="242"/>
    </location>
</feature>
<dbReference type="EMBL" id="MFBN01000043">
    <property type="protein sequence ID" value="OGD94682.1"/>
    <property type="molecule type" value="Genomic_DNA"/>
</dbReference>
<dbReference type="AlphaFoldDB" id="A0A1F5GS25"/>
<keyword evidence="5 6" id="KW-0804">Transcription</keyword>
<dbReference type="InterPro" id="IPR026564">
    <property type="entry name" value="Transcrip_reg_TACO1-like_dom3"/>
</dbReference>
<gene>
    <name evidence="9" type="ORF">A3A48_02320</name>
</gene>
<dbReference type="GO" id="GO:0005829">
    <property type="term" value="C:cytosol"/>
    <property type="evidence" value="ECO:0007669"/>
    <property type="project" value="TreeGrafter"/>
</dbReference>
<evidence type="ECO:0000256" key="6">
    <source>
        <dbReference type="HAMAP-Rule" id="MF_00693"/>
    </source>
</evidence>
<dbReference type="Proteomes" id="UP000178336">
    <property type="component" value="Unassembled WGS sequence"/>
</dbReference>
<dbReference type="PANTHER" id="PTHR12532">
    <property type="entry name" value="TRANSLATIONAL ACTIVATOR OF CYTOCHROME C OXIDASE 1"/>
    <property type="match status" value="1"/>
</dbReference>
<sequence>MSGHSKWSSIKRQKGAADIKRGQVFTKLGNAVTIAVREGGGGDPSSNFKLRLAIEQAKAVNMPKENIQRAIDRGLGPSASSGLGQLESVVYEGYGPGKVAIIVEATTDNKNRTTAEIKGVIEHAGGTFVSPGAVSWIFAEEGVITVAKDGKSFDEIFASAVDLGAEDVEEMQDDVIVYTKAGELEAVKKALTDKGLTVASAEIAKKASTTVKITDPETAKKILNLMEKLEALDDVQKVFSNFDIPDNILAEIQGSL</sequence>
<evidence type="ECO:0000313" key="9">
    <source>
        <dbReference type="EMBL" id="OGD94682.1"/>
    </source>
</evidence>
<evidence type="ECO:0000259" key="8">
    <source>
        <dbReference type="Pfam" id="PF20772"/>
    </source>
</evidence>
<comment type="subcellular location">
    <subcellularLocation>
        <location evidence="6">Cytoplasm</location>
    </subcellularLocation>
</comment>
<comment type="caution">
    <text evidence="9">The sequence shown here is derived from an EMBL/GenBank/DDBJ whole genome shotgun (WGS) entry which is preliminary data.</text>
</comment>
<dbReference type="SUPFAM" id="SSF75625">
    <property type="entry name" value="YebC-like"/>
    <property type="match status" value="1"/>
</dbReference>